<feature type="region of interest" description="Disordered" evidence="1">
    <location>
        <begin position="941"/>
        <end position="960"/>
    </location>
</feature>
<feature type="compositionally biased region" description="Basic and acidic residues" evidence="1">
    <location>
        <begin position="402"/>
        <end position="414"/>
    </location>
</feature>
<gene>
    <name evidence="2" type="ORF">ALECFALPRED_006718</name>
</gene>
<dbReference type="EMBL" id="CAJPDR010000434">
    <property type="protein sequence ID" value="CAF9936156.1"/>
    <property type="molecule type" value="Genomic_DNA"/>
</dbReference>
<sequence length="960" mass="107918">MATAQYLRMRISENNGLPWTQTQEYVNLCRTISRLGDPTAYSPAHPPGSSPTDITQFQVGLARSNINNLPDVFYQLWPSKEWWDHTKTAKPLPKRDANGRIMLERSPRSWAPRELLDFPILKNLDTISSEAEAWFLELLMRMDGRIEWTDLLMRMEYSGFSELDEQKFRNRLQQRMGRLRERFAMVSWKDTAGNNNAIRDRVLNNLSPAQLAARSGLGSTKGNTPGSRDSQGNIIPVPGRRTRGAAHAMSAAAHKRQLQDQVAHVGPSNTAPRRQLPIASTNFSAVNSHFSQPLATYAGDGCTQEIQSPDSSTGSSTSHYLRHHATPAGPLSKEYVQTVTSQGASIARQKSQQLPYPQSSSGDDEDYESEEASEDCEVDDETDENDEREGSEENDNEMPLAEVDHLKNPMTTDERREWERYMEEDHIRTTKCEYGDISVEQLISDMARNEAKLWSGLKRAEAKISDDDGVEDIQNLRAKRTRREEDAAGPRDQPLSRSQGLAYGGLDKPQPGPWGEYNRQGALAHTSRRPTTRPVGSAVQRLHNDRSRRPAPKATVVQKGPFEPIYYPQPNIPTDDCGHQINNYQTQSHLPPYDLQQENGLGRQHGCMNVEQWQLGLSTYQPQPEVAWGDHDYQSYHVQAETSQSPYHLQEASGMHSGYDCTNFDQPQGQISSHHTQPEDDGMGNGSLQTNTGDSQPQSTPDLTQSGNALGNSNVYTNTREPQPRPSSHRQRQPGSEGISSAINPFFTVSTCDRRANAPYNRPKSYDSYDSRSPSSPVEPSRNDAHTASRRAYQHPTASTVQDDPFFSDELYNGMLDGHPDAAHVGSMYTRSYQREIDDYYQRLMAPRPRAESGSDAPQDVTPPPLQSRQEEPETVFLADLLNPHSRPQARHRGNAPRVPQVPSGVPNPPEQSDDLVVGDFSLWGPEWSAFINDHDNMPLLQGHYPDEYREWSHPRDPPR</sequence>
<dbReference type="OrthoDB" id="5348779at2759"/>
<feature type="compositionally biased region" description="Polar residues" evidence="1">
    <location>
        <begin position="686"/>
        <end position="721"/>
    </location>
</feature>
<protein>
    <submittedName>
        <fullName evidence="2">Uncharacterized protein</fullName>
    </submittedName>
</protein>
<feature type="compositionally biased region" description="Acidic residues" evidence="1">
    <location>
        <begin position="362"/>
        <end position="396"/>
    </location>
</feature>
<dbReference type="Proteomes" id="UP000664203">
    <property type="component" value="Unassembled WGS sequence"/>
</dbReference>
<organism evidence="2 3">
    <name type="scientific">Alectoria fallacina</name>
    <dbReference type="NCBI Taxonomy" id="1903189"/>
    <lineage>
        <taxon>Eukaryota</taxon>
        <taxon>Fungi</taxon>
        <taxon>Dikarya</taxon>
        <taxon>Ascomycota</taxon>
        <taxon>Pezizomycotina</taxon>
        <taxon>Lecanoromycetes</taxon>
        <taxon>OSLEUM clade</taxon>
        <taxon>Lecanoromycetidae</taxon>
        <taxon>Lecanorales</taxon>
        <taxon>Lecanorineae</taxon>
        <taxon>Parmeliaceae</taxon>
        <taxon>Alectoria</taxon>
    </lineage>
</organism>
<feature type="compositionally biased region" description="Polar residues" evidence="1">
    <location>
        <begin position="335"/>
        <end position="358"/>
    </location>
</feature>
<proteinExistence type="predicted"/>
<accession>A0A8H3GAQ9</accession>
<evidence type="ECO:0000313" key="3">
    <source>
        <dbReference type="Proteomes" id="UP000664203"/>
    </source>
</evidence>
<feature type="region of interest" description="Disordered" evidence="1">
    <location>
        <begin position="476"/>
        <end position="555"/>
    </location>
</feature>
<feature type="region of interest" description="Disordered" evidence="1">
    <location>
        <begin position="214"/>
        <end position="247"/>
    </location>
</feature>
<feature type="compositionally biased region" description="Polar residues" evidence="1">
    <location>
        <begin position="217"/>
        <end position="233"/>
    </location>
</feature>
<evidence type="ECO:0000256" key="1">
    <source>
        <dbReference type="SAM" id="MobiDB-lite"/>
    </source>
</evidence>
<feature type="compositionally biased region" description="Basic and acidic residues" evidence="1">
    <location>
        <begin position="945"/>
        <end position="960"/>
    </location>
</feature>
<feature type="compositionally biased region" description="Low complexity" evidence="1">
    <location>
        <begin position="771"/>
        <end position="780"/>
    </location>
</feature>
<feature type="compositionally biased region" description="Polar residues" evidence="1">
    <location>
        <begin position="663"/>
        <end position="675"/>
    </location>
</feature>
<dbReference type="AlphaFoldDB" id="A0A8H3GAQ9"/>
<feature type="region of interest" description="Disordered" evidence="1">
    <location>
        <begin position="886"/>
        <end position="913"/>
    </location>
</feature>
<evidence type="ECO:0000313" key="2">
    <source>
        <dbReference type="EMBL" id="CAF9936156.1"/>
    </source>
</evidence>
<feature type="region of interest" description="Disordered" evidence="1">
    <location>
        <begin position="642"/>
        <end position="805"/>
    </location>
</feature>
<feature type="compositionally biased region" description="Low complexity" evidence="1">
    <location>
        <begin position="308"/>
        <end position="318"/>
    </location>
</feature>
<comment type="caution">
    <text evidence="2">The sequence shown here is derived from an EMBL/GenBank/DDBJ whole genome shotgun (WGS) entry which is preliminary data.</text>
</comment>
<feature type="region of interest" description="Disordered" evidence="1">
    <location>
        <begin position="300"/>
        <end position="414"/>
    </location>
</feature>
<feature type="region of interest" description="Disordered" evidence="1">
    <location>
        <begin position="848"/>
        <end position="871"/>
    </location>
</feature>
<name>A0A8H3GAQ9_9LECA</name>
<keyword evidence="3" id="KW-1185">Reference proteome</keyword>
<reference evidence="2" key="1">
    <citation type="submission" date="2021-03" db="EMBL/GenBank/DDBJ databases">
        <authorList>
            <person name="Tagirdzhanova G."/>
        </authorList>
    </citation>
    <scope>NUCLEOTIDE SEQUENCE</scope>
</reference>
<feature type="compositionally biased region" description="Polar residues" evidence="1">
    <location>
        <begin position="738"/>
        <end position="751"/>
    </location>
</feature>